<evidence type="ECO:0000313" key="6">
    <source>
        <dbReference type="Proteomes" id="UP000054399"/>
    </source>
</evidence>
<feature type="domain" description="K Homology" evidence="4">
    <location>
        <begin position="325"/>
        <end position="411"/>
    </location>
</feature>
<evidence type="ECO:0000259" key="4">
    <source>
        <dbReference type="SMART" id="SM00322"/>
    </source>
</evidence>
<reference evidence="5 6" key="2">
    <citation type="submission" date="2024-01" db="EMBL/GenBank/DDBJ databases">
        <title>Comparative genomics of Cryptococcus and Kwoniella reveals pathogenesis evolution and contrasting modes of karyotype evolution via chromosome fusion or intercentromeric recombination.</title>
        <authorList>
            <person name="Coelho M.A."/>
            <person name="David-Palma M."/>
            <person name="Shea T."/>
            <person name="Bowers K."/>
            <person name="Mcginley-Smith S."/>
            <person name="Mohammad A.W."/>
            <person name="Gnirke A."/>
            <person name="Yurkov A.M."/>
            <person name="Nowrousian M."/>
            <person name="Sun S."/>
            <person name="Cuomo C.A."/>
            <person name="Heitman J."/>
        </authorList>
    </citation>
    <scope>NUCLEOTIDE SEQUENCE [LARGE SCALE GENOMIC DNA]</scope>
    <source>
        <strain evidence="5 6">IND107</strain>
    </source>
</reference>
<dbReference type="SMART" id="SM00322">
    <property type="entry name" value="KH"/>
    <property type="match status" value="4"/>
</dbReference>
<feature type="domain" description="K Homology" evidence="4">
    <location>
        <begin position="562"/>
        <end position="630"/>
    </location>
</feature>
<gene>
    <name evidence="5" type="ORF">I308_101101</name>
</gene>
<dbReference type="InterPro" id="IPR004087">
    <property type="entry name" value="KH_dom"/>
</dbReference>
<feature type="compositionally biased region" description="Basic and acidic residues" evidence="3">
    <location>
        <begin position="967"/>
        <end position="977"/>
    </location>
</feature>
<dbReference type="PANTHER" id="PTHR10627:SF76">
    <property type="entry name" value="KH DOMAIN-CONTAINING PROTEIN YLL032C"/>
    <property type="match status" value="1"/>
</dbReference>
<dbReference type="PROSITE" id="PS50084">
    <property type="entry name" value="KH_TYPE_1"/>
    <property type="match status" value="2"/>
</dbReference>
<protein>
    <recommendedName>
        <fullName evidence="4">K Homology domain-containing protein</fullName>
    </recommendedName>
</protein>
<feature type="domain" description="K Homology" evidence="4">
    <location>
        <begin position="714"/>
        <end position="782"/>
    </location>
</feature>
<dbReference type="Gene3D" id="3.30.1370.10">
    <property type="entry name" value="K Homology domain, type 1"/>
    <property type="match status" value="4"/>
</dbReference>
<dbReference type="Proteomes" id="UP000054399">
    <property type="component" value="Unassembled WGS sequence"/>
</dbReference>
<evidence type="ECO:0000256" key="3">
    <source>
        <dbReference type="SAM" id="MobiDB-lite"/>
    </source>
</evidence>
<feature type="region of interest" description="Disordered" evidence="3">
    <location>
        <begin position="128"/>
        <end position="149"/>
    </location>
</feature>
<feature type="region of interest" description="Disordered" evidence="3">
    <location>
        <begin position="13"/>
        <end position="33"/>
    </location>
</feature>
<comment type="caution">
    <text evidence="5">The sequence shown here is derived from an EMBL/GenBank/DDBJ whole genome shotgun (WGS) entry which is preliminary data.</text>
</comment>
<accession>A0ABR3C0N1</accession>
<dbReference type="InterPro" id="IPR036612">
    <property type="entry name" value="KH_dom_type_1_sf"/>
</dbReference>
<dbReference type="SUPFAM" id="SSF54791">
    <property type="entry name" value="Eukaryotic type KH-domain (KH-domain type I)"/>
    <property type="match status" value="4"/>
</dbReference>
<dbReference type="EMBL" id="ATAM02000002">
    <property type="protein sequence ID" value="KAL0253725.1"/>
    <property type="molecule type" value="Genomic_DNA"/>
</dbReference>
<proteinExistence type="predicted"/>
<feature type="region of interest" description="Disordered" evidence="3">
    <location>
        <begin position="1071"/>
        <end position="1096"/>
    </location>
</feature>
<dbReference type="GeneID" id="91987959"/>
<reference evidence="6" key="1">
    <citation type="submission" date="2015-01" db="EMBL/GenBank/DDBJ databases">
        <title>The Genome Sequence of Cryptococcus gattii MMRL2647.</title>
        <authorList>
            <consortium name="The Broad Institute Genomics Platform"/>
            <person name="Cuomo C."/>
            <person name="Litvintseva A."/>
            <person name="Chen Y."/>
            <person name="Heitman J."/>
            <person name="Sun S."/>
            <person name="Springer D."/>
            <person name="Dromer F."/>
            <person name="Young S."/>
            <person name="Zeng Q."/>
            <person name="Gargeya S."/>
            <person name="Abouelleil A."/>
            <person name="Alvarado L."/>
            <person name="Chapman S.B."/>
            <person name="Gainer-Dewar J."/>
            <person name="Goldberg J."/>
            <person name="Griggs A."/>
            <person name="Gujja S."/>
            <person name="Hansen M."/>
            <person name="Howarth C."/>
            <person name="Imamovic A."/>
            <person name="Larimer J."/>
            <person name="Murphy C."/>
            <person name="Naylor J."/>
            <person name="Pearson M."/>
            <person name="Priest M."/>
            <person name="Roberts A."/>
            <person name="Saif S."/>
            <person name="Shea T."/>
            <person name="Sykes S."/>
            <person name="Wortman J."/>
            <person name="Nusbaum C."/>
            <person name="Birren B."/>
        </authorList>
    </citation>
    <scope>NUCLEOTIDE SEQUENCE [LARGE SCALE GENOMIC DNA]</scope>
    <source>
        <strain evidence="6">IND107</strain>
    </source>
</reference>
<organism evidence="5 6">
    <name type="scientific">Cryptococcus tetragattii IND107</name>
    <dbReference type="NCBI Taxonomy" id="1296105"/>
    <lineage>
        <taxon>Eukaryota</taxon>
        <taxon>Fungi</taxon>
        <taxon>Dikarya</taxon>
        <taxon>Basidiomycota</taxon>
        <taxon>Agaricomycotina</taxon>
        <taxon>Tremellomycetes</taxon>
        <taxon>Tremellales</taxon>
        <taxon>Cryptococcaceae</taxon>
        <taxon>Cryptococcus</taxon>
        <taxon>Cryptococcus gattii species complex</taxon>
    </lineage>
</organism>
<dbReference type="RefSeq" id="XP_066615946.1">
    <property type="nucleotide sequence ID" value="XM_066755660.1"/>
</dbReference>
<feature type="region of interest" description="Disordered" evidence="3">
    <location>
        <begin position="943"/>
        <end position="1010"/>
    </location>
</feature>
<dbReference type="InterPro" id="IPR056553">
    <property type="entry name" value="KH_Mug60-KHD4"/>
</dbReference>
<keyword evidence="2" id="KW-0694">RNA-binding</keyword>
<dbReference type="Pfam" id="PF00013">
    <property type="entry name" value="KH_1"/>
    <property type="match status" value="2"/>
</dbReference>
<evidence type="ECO:0000313" key="5">
    <source>
        <dbReference type="EMBL" id="KAL0253725.1"/>
    </source>
</evidence>
<feature type="compositionally biased region" description="Polar residues" evidence="3">
    <location>
        <begin position="13"/>
        <end position="28"/>
    </location>
</feature>
<evidence type="ECO:0000256" key="1">
    <source>
        <dbReference type="ARBA" id="ARBA00022737"/>
    </source>
</evidence>
<keyword evidence="6" id="KW-1185">Reference proteome</keyword>
<feature type="compositionally biased region" description="Low complexity" evidence="3">
    <location>
        <begin position="988"/>
        <end position="998"/>
    </location>
</feature>
<evidence type="ECO:0000256" key="2">
    <source>
        <dbReference type="PROSITE-ProRule" id="PRU00117"/>
    </source>
</evidence>
<dbReference type="PANTHER" id="PTHR10627">
    <property type="entry name" value="SCP160"/>
    <property type="match status" value="1"/>
</dbReference>
<sequence length="1096" mass="119420">MDLYTTSFTYPILQSNSHQSNGSPKISLSSPIPTTGPGPGSIITSVNASGTSSTANNVLNNDIDPSTESAPKLPITATISATSTTAKPTSAVVASPPQVEKDWETVQKLALDITTREGCLVTVTREYVDGGSRSGPSEPSTTSGGTPVPATTVWNFHLSGGYQPVMAARGAILRETPQDNRVTLKVPRSEILDSPAASVSSLKADVGRRLEKIALESKAQVSVISIEVSAGGGPTVLATTNGEGVRSTEVKSEAESKLTDAATDVADAKPNGEEESCVSSISTPYVTRSLGLETERMCELVITGSMESVEVAKICLLVMLDEMSGLHAESCDIDYKLHNIIGGRKRNVIQQIQEETATNIYFPTPLVGVLNSPQPGSQQEQGMLGKSNQIWITGEFFGVQRARDMLLNIAMQKCKLVISRDTAILPRKLDWLLTQKIEDVKTIMNDNGTYIQVPSVGSQASLITVFGDHRVNIERTIRGIMALACQFYVASVWLLPVTFDVFMPQPTLNPAQMQPILKRIAHSSGAEVVFKSNCFEMHGLEQQVKAAVMMVLEQDIVHNFHREIRFQIELANEHRDFISGKKNGKINKIMKTANVKIKFETFNDYNFLIDISGTDGDALKGLSMLQEELPAEVSFHVPESYHKRIIGVSGKNIQKIMKLHGVYVKFSNAEEFAALGGYTDNEDNVVARTPAKNAVNLESLKQAVMELVSQKDKDYTVESVTIPRRYHRTLLGEKGIFIHDIETKTNSVFRFPYKETASDVVTIFGPESQVHIAAAMLLDHVPFEADLPVPPNPELSRLMTSADFILFTERIKRDHQIAIVPSPKLGLGNEAIFKFRCQRSNVDFLGTAIDALEDWLSQNKIQVYPKNANKRPESFTDAFSHFNSKLLSTKNSTELDGDSDRRIKQTAASVVATEDVRALFNGPGNSFGLGDESNLGLVSSLNYQDPRKGADRWPGSIPQQPPVTGRTESDHQKHDSDPIINNCIRQASTGHSSSLSTHLHPHSRPRISSNRHQSLDISQLNFSRALTGGPSAFGPMPLSPTAANSSPNTATAPYFPHVGPHPIRANVTGRGGYGSASRADVESVAQTMSNVQLSHQ</sequence>
<keyword evidence="1" id="KW-0677">Repeat</keyword>
<feature type="domain" description="K Homology" evidence="4">
    <location>
        <begin position="631"/>
        <end position="706"/>
    </location>
</feature>
<name>A0ABR3C0N1_9TREE</name>
<dbReference type="Pfam" id="PF24563">
    <property type="entry name" value="KH_Mug60-KHD4"/>
    <property type="match status" value="1"/>
</dbReference>
<feature type="compositionally biased region" description="Low complexity" evidence="3">
    <location>
        <begin position="130"/>
        <end position="149"/>
    </location>
</feature>
<feature type="compositionally biased region" description="Polar residues" evidence="3">
    <location>
        <begin position="1084"/>
        <end position="1096"/>
    </location>
</feature>
<dbReference type="CDD" id="cd22453">
    <property type="entry name" value="KH-I_MUG60_like"/>
    <property type="match status" value="1"/>
</dbReference>
<dbReference type="InterPro" id="IPR004088">
    <property type="entry name" value="KH_dom_type_1"/>
</dbReference>